<reference evidence="2" key="1">
    <citation type="submission" date="2017-09" db="EMBL/GenBank/DDBJ databases">
        <title>Depth-based differentiation of microbial function through sediment-hosted aquifers and enrichment of novel symbionts in the deep terrestrial subsurface.</title>
        <authorList>
            <person name="Probst A.J."/>
            <person name="Ladd B."/>
            <person name="Jarett J.K."/>
            <person name="Geller-Mcgrath D.E."/>
            <person name="Sieber C.M.K."/>
            <person name="Emerson J.B."/>
            <person name="Anantharaman K."/>
            <person name="Thomas B.C."/>
            <person name="Malmstrom R."/>
            <person name="Stieglmeier M."/>
            <person name="Klingl A."/>
            <person name="Woyke T."/>
            <person name="Ryan C.M."/>
            <person name="Banfield J.F."/>
        </authorList>
    </citation>
    <scope>NUCLEOTIDE SEQUENCE [LARGE SCALE GENOMIC DNA]</scope>
</reference>
<proteinExistence type="predicted"/>
<evidence type="ECO:0000313" key="2">
    <source>
        <dbReference type="Proteomes" id="UP000228614"/>
    </source>
</evidence>
<name>A0A2H0V7Q9_9BACT</name>
<dbReference type="AlphaFoldDB" id="A0A2H0V7Q9"/>
<organism evidence="1 2">
    <name type="scientific">Candidatus Falkowbacteria bacterium CG10_big_fil_rev_8_21_14_0_10_37_6</name>
    <dbReference type="NCBI Taxonomy" id="1974563"/>
    <lineage>
        <taxon>Bacteria</taxon>
        <taxon>Candidatus Falkowiibacteriota</taxon>
    </lineage>
</organism>
<accession>A0A2H0V7Q9</accession>
<dbReference type="EMBL" id="PFAN01000019">
    <property type="protein sequence ID" value="PIR95136.1"/>
    <property type="molecule type" value="Genomic_DNA"/>
</dbReference>
<dbReference type="Proteomes" id="UP000228614">
    <property type="component" value="Unassembled WGS sequence"/>
</dbReference>
<gene>
    <name evidence="1" type="ORF">COT95_00340</name>
</gene>
<evidence type="ECO:0000313" key="1">
    <source>
        <dbReference type="EMBL" id="PIR95136.1"/>
    </source>
</evidence>
<comment type="caution">
    <text evidence="1">The sequence shown here is derived from an EMBL/GenBank/DDBJ whole genome shotgun (WGS) entry which is preliminary data.</text>
</comment>
<protein>
    <submittedName>
        <fullName evidence="1">Uncharacterized protein</fullName>
    </submittedName>
</protein>
<sequence>MMRYNVARDGYRTDEYGSDSDVYVAEKNIEKELLRQIQEAIKKCKHEEAQKLQKQLDIFRESQACGSRGQIGNRRHILRLYVVNKSEDYVIRFSSPPFQTVGELGPGEMSDYPVEILEGSCQLQYMEKRLNRNESRWMARSFEIFIEKGRSRPIEIHQK</sequence>